<dbReference type="EMBL" id="JALIEA010000012">
    <property type="protein sequence ID" value="MCJ7858289.1"/>
    <property type="molecule type" value="Genomic_DNA"/>
</dbReference>
<reference evidence="1" key="1">
    <citation type="submission" date="2022-04" db="EMBL/GenBank/DDBJ databases">
        <title>Corynebacterium kalidii LD5P10.</title>
        <authorList>
            <person name="Sun J.Q."/>
        </authorList>
    </citation>
    <scope>NUCLEOTIDE SEQUENCE</scope>
    <source>
        <strain evidence="1">LD5P10</strain>
    </source>
</reference>
<sequence>MINELLGLLGELKDILLGTLAGESGVLSTEGSLAGSAGAEAVGGSVVGSVVGSLGGEELVEKIPETLLDALGSVSNNG</sequence>
<evidence type="ECO:0000313" key="1">
    <source>
        <dbReference type="EMBL" id="MCJ7858289.1"/>
    </source>
</evidence>
<dbReference type="RefSeq" id="WP_244804022.1">
    <property type="nucleotide sequence ID" value="NZ_JALIEA010000012.1"/>
</dbReference>
<evidence type="ECO:0000313" key="2">
    <source>
        <dbReference type="Proteomes" id="UP001139207"/>
    </source>
</evidence>
<accession>A0A9X1WFW2</accession>
<name>A0A9X1WFW2_9CORY</name>
<dbReference type="AlphaFoldDB" id="A0A9X1WFW2"/>
<organism evidence="1 2">
    <name type="scientific">Corynebacterium kalidii</name>
    <dbReference type="NCBI Taxonomy" id="2931982"/>
    <lineage>
        <taxon>Bacteria</taxon>
        <taxon>Bacillati</taxon>
        <taxon>Actinomycetota</taxon>
        <taxon>Actinomycetes</taxon>
        <taxon>Mycobacteriales</taxon>
        <taxon>Corynebacteriaceae</taxon>
        <taxon>Corynebacterium</taxon>
    </lineage>
</organism>
<protein>
    <submittedName>
        <fullName evidence="1">Uncharacterized protein</fullName>
    </submittedName>
</protein>
<proteinExistence type="predicted"/>
<comment type="caution">
    <text evidence="1">The sequence shown here is derived from an EMBL/GenBank/DDBJ whole genome shotgun (WGS) entry which is preliminary data.</text>
</comment>
<dbReference type="Proteomes" id="UP001139207">
    <property type="component" value="Unassembled WGS sequence"/>
</dbReference>
<gene>
    <name evidence="1" type="ORF">MUN33_06100</name>
</gene>
<keyword evidence="2" id="KW-1185">Reference proteome</keyword>